<evidence type="ECO:0000256" key="1">
    <source>
        <dbReference type="SAM" id="SignalP"/>
    </source>
</evidence>
<dbReference type="OrthoDB" id="3767188at2"/>
<dbReference type="Proteomes" id="UP000233565">
    <property type="component" value="Unassembled WGS sequence"/>
</dbReference>
<evidence type="ECO:0000313" key="3">
    <source>
        <dbReference type="EMBL" id="SFA72760.1"/>
    </source>
</evidence>
<gene>
    <name evidence="2" type="ORF">CXG46_16685</name>
    <name evidence="3" type="ORF">SAMN05192575_10152</name>
</gene>
<reference evidence="3" key="1">
    <citation type="submission" date="2016-10" db="EMBL/GenBank/DDBJ databases">
        <authorList>
            <person name="de Groot N.N."/>
        </authorList>
    </citation>
    <scope>NUCLEOTIDE SEQUENCE [LARGE SCALE GENOMIC DNA]</scope>
    <source>
        <strain evidence="3">CGMCC 1.10697</strain>
    </source>
</reference>
<feature type="chain" id="PRO_5038795367" description="Lipoprotein" evidence="1">
    <location>
        <begin position="33"/>
        <end position="268"/>
    </location>
</feature>
<proteinExistence type="predicted"/>
<dbReference type="EMBL" id="PJBV01000035">
    <property type="protein sequence ID" value="PKH37133.1"/>
    <property type="molecule type" value="Genomic_DNA"/>
</dbReference>
<accession>A0A1I0V9Q2</accession>
<dbReference type="RefSeq" id="WP_091192906.1">
    <property type="nucleotide sequence ID" value="NZ_FOKC01000001.1"/>
</dbReference>
<keyword evidence="5" id="KW-1185">Reference proteome</keyword>
<organism evidence="3 4">
    <name type="scientific">Nocardioides alpinus</name>
    <dbReference type="NCBI Taxonomy" id="748909"/>
    <lineage>
        <taxon>Bacteria</taxon>
        <taxon>Bacillati</taxon>
        <taxon>Actinomycetota</taxon>
        <taxon>Actinomycetes</taxon>
        <taxon>Propionibacteriales</taxon>
        <taxon>Nocardioidaceae</taxon>
        <taxon>Nocardioides</taxon>
    </lineage>
</organism>
<dbReference type="Proteomes" id="UP000199113">
    <property type="component" value="Unassembled WGS sequence"/>
</dbReference>
<dbReference type="PROSITE" id="PS51257">
    <property type="entry name" value="PROKAR_LIPOPROTEIN"/>
    <property type="match status" value="1"/>
</dbReference>
<dbReference type="AlphaFoldDB" id="A0A1I0V9Q2"/>
<name>A0A1I0V9Q2_9ACTN</name>
<evidence type="ECO:0000313" key="2">
    <source>
        <dbReference type="EMBL" id="PKH37133.1"/>
    </source>
</evidence>
<feature type="signal peptide" evidence="1">
    <location>
        <begin position="1"/>
        <end position="32"/>
    </location>
</feature>
<evidence type="ECO:0000313" key="4">
    <source>
        <dbReference type="Proteomes" id="UP000199113"/>
    </source>
</evidence>
<keyword evidence="1" id="KW-0732">Signal</keyword>
<reference evidence="2 5" key="2">
    <citation type="submission" date="2017-12" db="EMBL/GenBank/DDBJ databases">
        <title>Pharmacopeia of the Arctic Ocean.</title>
        <authorList>
            <person name="Collins E."/>
            <person name="Ducluzeau A.-L."/>
        </authorList>
    </citation>
    <scope>NUCLEOTIDE SEQUENCE [LARGE SCALE GENOMIC DNA]</scope>
    <source>
        <strain evidence="2 5">DSM 23325</strain>
    </source>
</reference>
<evidence type="ECO:0008006" key="6">
    <source>
        <dbReference type="Google" id="ProtNLM"/>
    </source>
</evidence>
<protein>
    <recommendedName>
        <fullName evidence="6">Lipoprotein</fullName>
    </recommendedName>
</protein>
<evidence type="ECO:0000313" key="5">
    <source>
        <dbReference type="Proteomes" id="UP000233565"/>
    </source>
</evidence>
<dbReference type="EMBL" id="FOKC01000001">
    <property type="protein sequence ID" value="SFA72760.1"/>
    <property type="molecule type" value="Genomic_DNA"/>
</dbReference>
<sequence>MTRRLNASWTAALAAGLLLTLSGCGGSGSAAATKTQDAEKLGEKVSGLVAQVNKMGIVEWHGQLLTKNPDKGGKRLLDLDGRFSPSTGYSEVSLDSTLDGQAQQIDYLVVNDRTYFNSEDWGPGSDNCWVDITGDAARSWALPTELDPSWALTQGRVLGLDGDDVSVGLDFKTVLAGLPRGLFATPPSVPYDTEASAFVAPHGHLIEVGVDVLGMWNQIPKDQRAAFDTRRTGWWAMTMKESQNGDNIVPPQHVFDPAVTPPSQCKRA</sequence>